<dbReference type="Pfam" id="PF02537">
    <property type="entry name" value="CRCB"/>
    <property type="match status" value="1"/>
</dbReference>
<keyword evidence="4 12" id="KW-0812">Transmembrane</keyword>
<dbReference type="GO" id="GO:0140114">
    <property type="term" value="P:cellular detoxification of fluoride"/>
    <property type="evidence" value="ECO:0007669"/>
    <property type="project" value="UniProtKB-UniRule"/>
</dbReference>
<dbReference type="EMBL" id="JAEKCB010000004">
    <property type="protein sequence ID" value="MBJ2118195.1"/>
    <property type="molecule type" value="Genomic_DNA"/>
</dbReference>
<protein>
    <recommendedName>
        <fullName evidence="12">Fluoride-specific ion channel FluC</fullName>
    </recommendedName>
</protein>
<evidence type="ECO:0000256" key="3">
    <source>
        <dbReference type="ARBA" id="ARBA00022519"/>
    </source>
</evidence>
<evidence type="ECO:0000313" key="16">
    <source>
        <dbReference type="Proteomes" id="UP000619976"/>
    </source>
</evidence>
<feature type="binding site" evidence="12">
    <location>
        <position position="78"/>
    </location>
    <ligand>
        <name>Na(+)</name>
        <dbReference type="ChEBI" id="CHEBI:29101"/>
        <note>structural</note>
    </ligand>
</feature>
<evidence type="ECO:0000256" key="7">
    <source>
        <dbReference type="ARBA" id="ARBA00023065"/>
    </source>
</evidence>
<evidence type="ECO:0000313" key="13">
    <source>
        <dbReference type="EMBL" id="CRL59838.1"/>
    </source>
</evidence>
<gene>
    <name evidence="12 13" type="primary">crcB</name>
    <name evidence="12" type="synonym">fluC</name>
    <name evidence="13" type="ORF">BN1804_00654</name>
    <name evidence="14" type="ORF">JFQ69_11065</name>
</gene>
<evidence type="ECO:0000256" key="5">
    <source>
        <dbReference type="ARBA" id="ARBA00022989"/>
    </source>
</evidence>
<sequence length="124" mass="13394">MLNIAIAVFIGGGLGSVLRWLISYRLNSIFPHFATGTFVANCIGAFIIAFGIAWFSKAPNIDPIWKIMLTTGFCGGLTTFSTFSVEVVALLTEGKIGWALSTMGANLAGSFLMTAFAFWLLREM</sequence>
<name>A0A0G4Q200_9GAMM</name>
<keyword evidence="12" id="KW-0479">Metal-binding</keyword>
<keyword evidence="16" id="KW-1185">Reference proteome</keyword>
<dbReference type="NCBIfam" id="TIGR00494">
    <property type="entry name" value="crcB"/>
    <property type="match status" value="1"/>
</dbReference>
<dbReference type="Proteomes" id="UP000619976">
    <property type="component" value="Unassembled WGS sequence"/>
</dbReference>
<evidence type="ECO:0000313" key="15">
    <source>
        <dbReference type="Proteomes" id="UP000183920"/>
    </source>
</evidence>
<reference evidence="13" key="1">
    <citation type="submission" date="2015-06" db="EMBL/GenBank/DDBJ databases">
        <authorList>
            <person name="Urmite Genomes Urmite Genomes"/>
        </authorList>
    </citation>
    <scope>NUCLEOTIDE SEQUENCE [LARGE SCALE GENOMIC DNA]</scope>
    <source>
        <strain evidence="13">CSUR P1867</strain>
    </source>
</reference>
<dbReference type="RefSeq" id="WP_006537743.1">
    <property type="nucleotide sequence ID" value="NZ_CAXOKJ010000012.1"/>
</dbReference>
<accession>A0A379EJW2</accession>
<accession>A0A0G4Q200</accession>
<evidence type="ECO:0000256" key="12">
    <source>
        <dbReference type="HAMAP-Rule" id="MF_00454"/>
    </source>
</evidence>
<organism evidence="13 15">
    <name type="scientific">Proteus penneri</name>
    <dbReference type="NCBI Taxonomy" id="102862"/>
    <lineage>
        <taxon>Bacteria</taxon>
        <taxon>Pseudomonadati</taxon>
        <taxon>Pseudomonadota</taxon>
        <taxon>Gammaproteobacteria</taxon>
        <taxon>Enterobacterales</taxon>
        <taxon>Morganellaceae</taxon>
        <taxon>Proteus</taxon>
    </lineage>
</organism>
<comment type="function">
    <text evidence="12">Fluoride-specific ion channel. Important for reducing fluoride concentration in the cell, thus reducing its toxicity.</text>
</comment>
<evidence type="ECO:0000256" key="2">
    <source>
        <dbReference type="ARBA" id="ARBA00022475"/>
    </source>
</evidence>
<dbReference type="GO" id="GO:0005886">
    <property type="term" value="C:plasma membrane"/>
    <property type="evidence" value="ECO:0007669"/>
    <property type="project" value="UniProtKB-SubCell"/>
</dbReference>
<evidence type="ECO:0000256" key="6">
    <source>
        <dbReference type="ARBA" id="ARBA00023053"/>
    </source>
</evidence>
<evidence type="ECO:0000256" key="4">
    <source>
        <dbReference type="ARBA" id="ARBA00022692"/>
    </source>
</evidence>
<comment type="subcellular location">
    <subcellularLocation>
        <location evidence="1 12">Cell membrane</location>
        <topology evidence="1 12">Multi-pass membrane protein</topology>
    </subcellularLocation>
</comment>
<proteinExistence type="inferred from homology"/>
<dbReference type="GO" id="GO:0062054">
    <property type="term" value="F:fluoride channel activity"/>
    <property type="evidence" value="ECO:0007669"/>
    <property type="project" value="UniProtKB-UniRule"/>
</dbReference>
<keyword evidence="5 12" id="KW-1133">Transmembrane helix</keyword>
<comment type="activity regulation">
    <text evidence="12">Na(+) is not transported, but it plays an essential structural role and its presence is essential for fluoride channel function.</text>
</comment>
<comment type="similarity">
    <text evidence="10 12">Belongs to the fluoride channel Fluc/FEX (TC 1.A.43) family.</text>
</comment>
<dbReference type="PANTHER" id="PTHR28259:SF1">
    <property type="entry name" value="FLUORIDE EXPORT PROTEIN 1-RELATED"/>
    <property type="match status" value="1"/>
</dbReference>
<keyword evidence="8 12" id="KW-0472">Membrane</keyword>
<reference evidence="15" key="2">
    <citation type="submission" date="2015-06" db="EMBL/GenBank/DDBJ databases">
        <authorList>
            <person name="Urmite Genomes"/>
        </authorList>
    </citation>
    <scope>NUCLEOTIDE SEQUENCE [LARGE SCALE GENOMIC DNA]</scope>
    <source>
        <strain evidence="15">CSUR P1867</strain>
    </source>
</reference>
<dbReference type="HAMAP" id="MF_00454">
    <property type="entry name" value="FluC"/>
    <property type="match status" value="1"/>
</dbReference>
<dbReference type="GeneID" id="76522123"/>
<comment type="catalytic activity">
    <reaction evidence="11">
        <text>fluoride(in) = fluoride(out)</text>
        <dbReference type="Rhea" id="RHEA:76159"/>
        <dbReference type="ChEBI" id="CHEBI:17051"/>
    </reaction>
    <physiologicalReaction direction="left-to-right" evidence="11">
        <dbReference type="Rhea" id="RHEA:76160"/>
    </physiologicalReaction>
</comment>
<dbReference type="InterPro" id="IPR003691">
    <property type="entry name" value="FluC"/>
</dbReference>
<keyword evidence="9 12" id="KW-0407">Ion channel</keyword>
<dbReference type="GO" id="GO:0046872">
    <property type="term" value="F:metal ion binding"/>
    <property type="evidence" value="ECO:0007669"/>
    <property type="project" value="UniProtKB-KW"/>
</dbReference>
<reference evidence="14 16" key="3">
    <citation type="submission" date="2020-12" db="EMBL/GenBank/DDBJ databases">
        <title>Enhanced detection system for hospital associated transmission using whole genome sequencing surveillance.</title>
        <authorList>
            <person name="Harrison L.H."/>
            <person name="Van Tyne D."/>
            <person name="Marsh J.W."/>
            <person name="Griffith M.P."/>
            <person name="Snyder D.J."/>
            <person name="Cooper V.S."/>
            <person name="Mustapha M."/>
        </authorList>
    </citation>
    <scope>NUCLEOTIDE SEQUENCE [LARGE SCALE GENOMIC DNA]</scope>
    <source>
        <strain evidence="14 16">PR00195</strain>
    </source>
</reference>
<dbReference type="Proteomes" id="UP000183920">
    <property type="component" value="Unassembled WGS sequence"/>
</dbReference>
<dbReference type="EMBL" id="CVRY01000001">
    <property type="protein sequence ID" value="CRL59838.1"/>
    <property type="molecule type" value="Genomic_DNA"/>
</dbReference>
<feature type="binding site" evidence="12">
    <location>
        <position position="75"/>
    </location>
    <ligand>
        <name>Na(+)</name>
        <dbReference type="ChEBI" id="CHEBI:29101"/>
        <note>structural</note>
    </ligand>
</feature>
<keyword evidence="6 12" id="KW-0915">Sodium</keyword>
<evidence type="ECO:0000256" key="11">
    <source>
        <dbReference type="ARBA" id="ARBA00035585"/>
    </source>
</evidence>
<evidence type="ECO:0000256" key="10">
    <source>
        <dbReference type="ARBA" id="ARBA00035120"/>
    </source>
</evidence>
<dbReference type="PANTHER" id="PTHR28259">
    <property type="entry name" value="FLUORIDE EXPORT PROTEIN 1-RELATED"/>
    <property type="match status" value="1"/>
</dbReference>
<evidence type="ECO:0000256" key="1">
    <source>
        <dbReference type="ARBA" id="ARBA00004651"/>
    </source>
</evidence>
<evidence type="ECO:0000313" key="14">
    <source>
        <dbReference type="EMBL" id="MBJ2118195.1"/>
    </source>
</evidence>
<evidence type="ECO:0000256" key="8">
    <source>
        <dbReference type="ARBA" id="ARBA00023136"/>
    </source>
</evidence>
<keyword evidence="2 12" id="KW-1003">Cell membrane</keyword>
<keyword evidence="7 12" id="KW-0406">Ion transport</keyword>
<dbReference type="AlphaFoldDB" id="A0A0G4Q200"/>
<keyword evidence="3" id="KW-0997">Cell inner membrane</keyword>
<evidence type="ECO:0000256" key="9">
    <source>
        <dbReference type="ARBA" id="ARBA00023303"/>
    </source>
</evidence>
<dbReference type="NCBIfam" id="NF010792">
    <property type="entry name" value="PRK14196.1"/>
    <property type="match status" value="1"/>
</dbReference>
<keyword evidence="12" id="KW-0813">Transport</keyword>